<evidence type="ECO:0000313" key="2">
    <source>
        <dbReference type="Proteomes" id="UP000443353"/>
    </source>
</evidence>
<proteinExistence type="predicted"/>
<name>A0A7X3G4I3_9BURK</name>
<reference evidence="1 2" key="1">
    <citation type="submission" date="2019-12" db="EMBL/GenBank/DDBJ databases">
        <authorList>
            <person name="Li C."/>
            <person name="Zhao J."/>
        </authorList>
    </citation>
    <scope>NUCLEOTIDE SEQUENCE [LARGE SCALE GENOMIC DNA]</scope>
    <source>
        <strain evidence="1 2">NEAU-DD11</strain>
    </source>
</reference>
<sequence>MTYRDTVHPARGGIERRVDAVTADVIQVGIIFMNVYGRGNADAFFLTADIVPTVYRRIIAGRFRRTVHGADPEPESTPA</sequence>
<comment type="caution">
    <text evidence="1">The sequence shown here is derived from an EMBL/GenBank/DDBJ whole genome shotgun (WGS) entry which is preliminary data.</text>
</comment>
<dbReference type="RefSeq" id="WP_156403675.1">
    <property type="nucleotide sequence ID" value="NZ_WSES01000009.1"/>
</dbReference>
<accession>A0A7X3G4I3</accession>
<organism evidence="1 2">
    <name type="scientific">Massilia cellulosiltytica</name>
    <dbReference type="NCBI Taxonomy" id="2683234"/>
    <lineage>
        <taxon>Bacteria</taxon>
        <taxon>Pseudomonadati</taxon>
        <taxon>Pseudomonadota</taxon>
        <taxon>Betaproteobacteria</taxon>
        <taxon>Burkholderiales</taxon>
        <taxon>Oxalobacteraceae</taxon>
        <taxon>Telluria group</taxon>
        <taxon>Massilia</taxon>
    </lineage>
</organism>
<dbReference type="Proteomes" id="UP000443353">
    <property type="component" value="Unassembled WGS sequence"/>
</dbReference>
<dbReference type="AlphaFoldDB" id="A0A7X3G4I3"/>
<evidence type="ECO:0000313" key="1">
    <source>
        <dbReference type="EMBL" id="MVW63555.1"/>
    </source>
</evidence>
<protein>
    <submittedName>
        <fullName evidence="1">Uncharacterized protein</fullName>
    </submittedName>
</protein>
<keyword evidence="2" id="KW-1185">Reference proteome</keyword>
<dbReference type="EMBL" id="WSES01000009">
    <property type="protein sequence ID" value="MVW63555.1"/>
    <property type="molecule type" value="Genomic_DNA"/>
</dbReference>
<gene>
    <name evidence="1" type="ORF">GPY61_26880</name>
</gene>